<dbReference type="EMBL" id="JBHUHD010000001">
    <property type="protein sequence ID" value="MFD2140891.1"/>
    <property type="molecule type" value="Genomic_DNA"/>
</dbReference>
<sequence>MTKRRRGWYKKSDRRAKFRREFLQMGEKMRTPIPALAGAPRNRDWFSSAVRIGCALLAAALLAAAIGLWARHGSAVFFDLIASGIAYCF</sequence>
<reference evidence="3" key="1">
    <citation type="journal article" date="2019" name="Int. J. Syst. Evol. Microbiol.">
        <title>The Global Catalogue of Microorganisms (GCM) 10K type strain sequencing project: providing services to taxonomists for standard genome sequencing and annotation.</title>
        <authorList>
            <consortium name="The Broad Institute Genomics Platform"/>
            <consortium name="The Broad Institute Genome Sequencing Center for Infectious Disease"/>
            <person name="Wu L."/>
            <person name="Ma J."/>
        </authorList>
    </citation>
    <scope>NUCLEOTIDE SEQUENCE [LARGE SCALE GENOMIC DNA]</scope>
    <source>
        <strain evidence="3">CCM 7435</strain>
    </source>
</reference>
<name>A0ABW4YX24_9HYPH</name>
<keyword evidence="1" id="KW-0472">Membrane</keyword>
<evidence type="ECO:0000313" key="3">
    <source>
        <dbReference type="Proteomes" id="UP001597299"/>
    </source>
</evidence>
<organism evidence="2 3">
    <name type="scientific">Ancylobacter oerskovii</name>
    <dbReference type="NCBI Taxonomy" id="459519"/>
    <lineage>
        <taxon>Bacteria</taxon>
        <taxon>Pseudomonadati</taxon>
        <taxon>Pseudomonadota</taxon>
        <taxon>Alphaproteobacteria</taxon>
        <taxon>Hyphomicrobiales</taxon>
        <taxon>Xanthobacteraceae</taxon>
        <taxon>Ancylobacter</taxon>
    </lineage>
</organism>
<proteinExistence type="predicted"/>
<keyword evidence="3" id="KW-1185">Reference proteome</keyword>
<protein>
    <submittedName>
        <fullName evidence="2">Uncharacterized protein</fullName>
    </submittedName>
</protein>
<comment type="caution">
    <text evidence="2">The sequence shown here is derived from an EMBL/GenBank/DDBJ whole genome shotgun (WGS) entry which is preliminary data.</text>
</comment>
<accession>A0ABW4YX24</accession>
<evidence type="ECO:0000313" key="2">
    <source>
        <dbReference type="EMBL" id="MFD2140891.1"/>
    </source>
</evidence>
<dbReference type="RefSeq" id="WP_213351065.1">
    <property type="nucleotide sequence ID" value="NZ_JAHBGB010000002.1"/>
</dbReference>
<evidence type="ECO:0000256" key="1">
    <source>
        <dbReference type="SAM" id="Phobius"/>
    </source>
</evidence>
<feature type="transmembrane region" description="Helical" evidence="1">
    <location>
        <begin position="49"/>
        <end position="70"/>
    </location>
</feature>
<keyword evidence="1" id="KW-1133">Transmembrane helix</keyword>
<keyword evidence="1" id="KW-0812">Transmembrane</keyword>
<dbReference type="Proteomes" id="UP001597299">
    <property type="component" value="Unassembled WGS sequence"/>
</dbReference>
<gene>
    <name evidence="2" type="ORF">ACFSNC_10805</name>
</gene>